<dbReference type="OrthoDB" id="9768507at2"/>
<dbReference type="InterPro" id="IPR012341">
    <property type="entry name" value="6hp_glycosidase-like_sf"/>
</dbReference>
<dbReference type="InterPro" id="IPR008928">
    <property type="entry name" value="6-hairpin_glycosidase_sf"/>
</dbReference>
<dbReference type="InterPro" id="IPR027414">
    <property type="entry name" value="GH95_N_dom"/>
</dbReference>
<dbReference type="InterPro" id="IPR016518">
    <property type="entry name" value="Alpha-L-fucosidase"/>
</dbReference>
<evidence type="ECO:0000259" key="4">
    <source>
        <dbReference type="Pfam" id="PF22124"/>
    </source>
</evidence>
<protein>
    <submittedName>
        <fullName evidence="5">Alpha-L-fucosidase 2</fullName>
    </submittedName>
</protein>
<evidence type="ECO:0000313" key="6">
    <source>
        <dbReference type="Proteomes" id="UP000294498"/>
    </source>
</evidence>
<dbReference type="GO" id="GO:0004560">
    <property type="term" value="F:alpha-L-fucosidase activity"/>
    <property type="evidence" value="ECO:0007669"/>
    <property type="project" value="InterPro"/>
</dbReference>
<dbReference type="Proteomes" id="UP000294498">
    <property type="component" value="Unassembled WGS sequence"/>
</dbReference>
<evidence type="ECO:0000313" key="5">
    <source>
        <dbReference type="EMBL" id="TDW96253.1"/>
    </source>
</evidence>
<feature type="domain" description="Alpha fucosidase A-like C-terminal" evidence="3">
    <location>
        <begin position="694"/>
        <end position="757"/>
    </location>
</feature>
<keyword evidence="6" id="KW-1185">Reference proteome</keyword>
<dbReference type="Gene3D" id="1.50.10.10">
    <property type="match status" value="1"/>
</dbReference>
<organism evidence="5 6">
    <name type="scientific">Dinghuibacter silviterrae</name>
    <dbReference type="NCBI Taxonomy" id="1539049"/>
    <lineage>
        <taxon>Bacteria</taxon>
        <taxon>Pseudomonadati</taxon>
        <taxon>Bacteroidota</taxon>
        <taxon>Chitinophagia</taxon>
        <taxon>Chitinophagales</taxon>
        <taxon>Chitinophagaceae</taxon>
        <taxon>Dinghuibacter</taxon>
    </lineage>
</organism>
<dbReference type="Pfam" id="PF21307">
    <property type="entry name" value="Glyco_hydro_95_C"/>
    <property type="match status" value="1"/>
</dbReference>
<dbReference type="RefSeq" id="WP_133996361.1">
    <property type="nucleotide sequence ID" value="NZ_SODV01000002.1"/>
</dbReference>
<sequence length="772" mass="84801">MKRFAVWVLTLLPLAPAAQPLRLWYDSPATYWEATVPLGNGRLGAMPDGGVKNETVVLNDITLWSGGPQDADIPDAWQHLPAIQQLLATGKNVEAEQLMARYFVCKGQGSGFGSGAKVPYGCYQVLANLGIHYDYGDDSIATGYYRDLNLDSALATTTFTLGGTQYRREYFTSFNSDVIVIRLSASQRGKVNVDLGVTRPESNSPATINDGVWALNGRLTNGTDGKGMRYTVRVAIRTEGGERVGTGVRHADAAVIYISAGTDFHNPGYIQTAQQRLAQAMAHSYAEEKAAHIRRFRRLFARATLTLGGPSGDSLPPDRRLAAFAGGGQDNGLAPLYYQFGRYLLICSDRPGLLPPNLQGLWAHSIQTPWNGDYHLNINIQMNHWLLEEANLGELNQPFLKLVEGLVEPGEKTAWAYYHAKGWVAHTITNVWGYTSPGEGYSWGSFNTGSAWLCMMLWEHYLFTKDEAYLKRLFPLLKGSADFYLGSLVRSHGWLVTSPSNSPENAFRLPDGQTANVCEGPTIDNQILRALFGATIVACRKLGHDSLRMACEKAMALLPPTRIAPDGRIMEWLENYTETEPHHRHVSPLWGLYPGNEIGQGDTALEKAAMATLEARGDAGTGWSLAWKVNFWARLHDGDRAYRLLQDLLKPIYATGVNMRNGGGTYANLFCGHPPFQIDGNFGGAAGIAEMLLQSQNGYIELLPALPKAWRDGSFSGWRARGGVEVSLQWKDAKPVRAVITSMVGGRYTLKIPGGTRTLALKKGVPTKIDFE</sequence>
<dbReference type="EMBL" id="SODV01000002">
    <property type="protein sequence ID" value="TDW96253.1"/>
    <property type="molecule type" value="Genomic_DNA"/>
</dbReference>
<reference evidence="5 6" key="1">
    <citation type="submission" date="2019-03" db="EMBL/GenBank/DDBJ databases">
        <title>Genomic Encyclopedia of Type Strains, Phase IV (KMG-IV): sequencing the most valuable type-strain genomes for metagenomic binning, comparative biology and taxonomic classification.</title>
        <authorList>
            <person name="Goeker M."/>
        </authorList>
    </citation>
    <scope>NUCLEOTIDE SEQUENCE [LARGE SCALE GENOMIC DNA]</scope>
    <source>
        <strain evidence="5 6">DSM 100059</strain>
    </source>
</reference>
<proteinExistence type="predicted"/>
<dbReference type="PIRSF" id="PIRSF007663">
    <property type="entry name" value="UCP007663"/>
    <property type="match status" value="1"/>
</dbReference>
<feature type="domain" description="Glycosyl hydrolase family 95 catalytic" evidence="4">
    <location>
        <begin position="284"/>
        <end position="692"/>
    </location>
</feature>
<evidence type="ECO:0000256" key="1">
    <source>
        <dbReference type="SAM" id="SignalP"/>
    </source>
</evidence>
<dbReference type="PANTHER" id="PTHR31084:SF0">
    <property type="entry name" value="ALPHA-L-FUCOSIDASE 2"/>
    <property type="match status" value="1"/>
</dbReference>
<dbReference type="PANTHER" id="PTHR31084">
    <property type="entry name" value="ALPHA-L-FUCOSIDASE 2"/>
    <property type="match status" value="1"/>
</dbReference>
<dbReference type="InterPro" id="IPR054363">
    <property type="entry name" value="GH95_cat"/>
</dbReference>
<dbReference type="InterPro" id="IPR049053">
    <property type="entry name" value="AFCA-like_C"/>
</dbReference>
<dbReference type="Pfam" id="PF22124">
    <property type="entry name" value="Glyco_hydro_95_cat"/>
    <property type="match status" value="1"/>
</dbReference>
<dbReference type="AlphaFoldDB" id="A0A4R8DF86"/>
<keyword evidence="1" id="KW-0732">Signal</keyword>
<dbReference type="SUPFAM" id="SSF48208">
    <property type="entry name" value="Six-hairpin glycosidases"/>
    <property type="match status" value="1"/>
</dbReference>
<feature type="signal peptide" evidence="1">
    <location>
        <begin position="1"/>
        <end position="17"/>
    </location>
</feature>
<dbReference type="Pfam" id="PF14498">
    <property type="entry name" value="Glyco_hyd_65N_2"/>
    <property type="match status" value="1"/>
</dbReference>
<evidence type="ECO:0000259" key="2">
    <source>
        <dbReference type="Pfam" id="PF14498"/>
    </source>
</evidence>
<accession>A0A4R8DF86</accession>
<gene>
    <name evidence="5" type="ORF">EDB95_4078</name>
</gene>
<feature type="domain" description="Glycosyl hydrolase family 95 N-terminal" evidence="2">
    <location>
        <begin position="23"/>
        <end position="266"/>
    </location>
</feature>
<comment type="caution">
    <text evidence="5">The sequence shown here is derived from an EMBL/GenBank/DDBJ whole genome shotgun (WGS) entry which is preliminary data.</text>
</comment>
<evidence type="ECO:0000259" key="3">
    <source>
        <dbReference type="Pfam" id="PF21307"/>
    </source>
</evidence>
<name>A0A4R8DF86_9BACT</name>
<feature type="chain" id="PRO_5020199012" evidence="1">
    <location>
        <begin position="18"/>
        <end position="772"/>
    </location>
</feature>
<dbReference type="GO" id="GO:0005975">
    <property type="term" value="P:carbohydrate metabolic process"/>
    <property type="evidence" value="ECO:0007669"/>
    <property type="project" value="InterPro"/>
</dbReference>